<evidence type="ECO:0000256" key="3">
    <source>
        <dbReference type="ARBA" id="ARBA00022527"/>
    </source>
</evidence>
<dbReference type="AlphaFoldDB" id="A0A1R2BNC9"/>
<evidence type="ECO:0000313" key="15">
    <source>
        <dbReference type="EMBL" id="OMJ78224.1"/>
    </source>
</evidence>
<evidence type="ECO:0000256" key="5">
    <source>
        <dbReference type="ARBA" id="ARBA00022679"/>
    </source>
</evidence>
<proteinExistence type="inferred from homology"/>
<dbReference type="InterPro" id="IPR059233">
    <property type="entry name" value="MobB_NdrA/B/Cbk1"/>
</dbReference>
<name>A0A1R2BNC9_9CILI</name>
<keyword evidence="6 11" id="KW-0547">Nucleotide-binding</keyword>
<comment type="catalytic activity">
    <reaction evidence="9">
        <text>L-threonyl-[protein] + ATP = O-phospho-L-threonyl-[protein] + ADP + H(+)</text>
        <dbReference type="Rhea" id="RHEA:46608"/>
        <dbReference type="Rhea" id="RHEA-COMP:11060"/>
        <dbReference type="Rhea" id="RHEA-COMP:11605"/>
        <dbReference type="ChEBI" id="CHEBI:15378"/>
        <dbReference type="ChEBI" id="CHEBI:30013"/>
        <dbReference type="ChEBI" id="CHEBI:30616"/>
        <dbReference type="ChEBI" id="CHEBI:61977"/>
        <dbReference type="ChEBI" id="CHEBI:456216"/>
        <dbReference type="EC" id="2.7.11.1"/>
    </reaction>
</comment>
<keyword evidence="4" id="KW-0597">Phosphoprotein</keyword>
<dbReference type="SUPFAM" id="SSF56112">
    <property type="entry name" value="Protein kinase-like (PK-like)"/>
    <property type="match status" value="1"/>
</dbReference>
<accession>A0A1R2BNC9</accession>
<dbReference type="PROSITE" id="PS00108">
    <property type="entry name" value="PROTEIN_KINASE_ST"/>
    <property type="match status" value="1"/>
</dbReference>
<dbReference type="InterPro" id="IPR000961">
    <property type="entry name" value="AGC-kinase_C"/>
</dbReference>
<feature type="binding site" evidence="11">
    <location>
        <position position="130"/>
    </location>
    <ligand>
        <name>ATP</name>
        <dbReference type="ChEBI" id="CHEBI:30616"/>
    </ligand>
</feature>
<dbReference type="GO" id="GO:0005524">
    <property type="term" value="F:ATP binding"/>
    <property type="evidence" value="ECO:0007669"/>
    <property type="project" value="UniProtKB-UniRule"/>
</dbReference>
<dbReference type="Gene3D" id="3.30.200.20">
    <property type="entry name" value="Phosphorylase Kinase, domain 1"/>
    <property type="match status" value="1"/>
</dbReference>
<evidence type="ECO:0000256" key="9">
    <source>
        <dbReference type="ARBA" id="ARBA00047899"/>
    </source>
</evidence>
<keyword evidence="5" id="KW-0808">Transferase</keyword>
<evidence type="ECO:0000256" key="10">
    <source>
        <dbReference type="ARBA" id="ARBA00048679"/>
    </source>
</evidence>
<evidence type="ECO:0000256" key="8">
    <source>
        <dbReference type="ARBA" id="ARBA00022840"/>
    </source>
</evidence>
<dbReference type="GO" id="GO:0106310">
    <property type="term" value="F:protein serine kinase activity"/>
    <property type="evidence" value="ECO:0007669"/>
    <property type="project" value="RHEA"/>
</dbReference>
<dbReference type="CDD" id="cd21742">
    <property type="entry name" value="MobB_NDR_LATS-like"/>
    <property type="match status" value="1"/>
</dbReference>
<evidence type="ECO:0000259" key="14">
    <source>
        <dbReference type="PROSITE" id="PS51285"/>
    </source>
</evidence>
<dbReference type="GO" id="GO:0005737">
    <property type="term" value="C:cytoplasm"/>
    <property type="evidence" value="ECO:0007669"/>
    <property type="project" value="UniProtKB-ARBA"/>
</dbReference>
<dbReference type="Gene3D" id="1.10.510.10">
    <property type="entry name" value="Transferase(Phosphotransferase) domain 1"/>
    <property type="match status" value="1"/>
</dbReference>
<dbReference type="PROSITE" id="PS50011">
    <property type="entry name" value="PROTEIN_KINASE_DOM"/>
    <property type="match status" value="1"/>
</dbReference>
<evidence type="ECO:0000259" key="13">
    <source>
        <dbReference type="PROSITE" id="PS50011"/>
    </source>
</evidence>
<evidence type="ECO:0000256" key="12">
    <source>
        <dbReference type="RuleBase" id="RU000304"/>
    </source>
</evidence>
<dbReference type="FunFam" id="3.30.200.20:FF:000192">
    <property type="entry name" value="Serine/threonine-protein kinase cot-1"/>
    <property type="match status" value="1"/>
</dbReference>
<dbReference type="PANTHER" id="PTHR22988">
    <property type="entry name" value="MYOTONIC DYSTROPHY S/T KINASE-RELATED"/>
    <property type="match status" value="1"/>
</dbReference>
<dbReference type="PANTHER" id="PTHR22988:SF76">
    <property type="entry name" value="CHROMOSOME UNDETERMINED SCAFFOLD_135, WHOLE GENOME SHOTGUN SEQUENCE"/>
    <property type="match status" value="1"/>
</dbReference>
<evidence type="ECO:0000256" key="7">
    <source>
        <dbReference type="ARBA" id="ARBA00022777"/>
    </source>
</evidence>
<keyword evidence="3 12" id="KW-0723">Serine/threonine-protein kinase</keyword>
<dbReference type="InterPro" id="IPR017892">
    <property type="entry name" value="Pkinase_C"/>
</dbReference>
<dbReference type="OrthoDB" id="3638488at2759"/>
<dbReference type="PROSITE" id="PS51285">
    <property type="entry name" value="AGC_KINASE_CTER"/>
    <property type="match status" value="1"/>
</dbReference>
<evidence type="ECO:0000256" key="4">
    <source>
        <dbReference type="ARBA" id="ARBA00022553"/>
    </source>
</evidence>
<feature type="domain" description="AGC-kinase C-terminal" evidence="14">
    <location>
        <begin position="365"/>
        <end position="432"/>
    </location>
</feature>
<dbReference type="GO" id="GO:0004674">
    <property type="term" value="F:protein serine/threonine kinase activity"/>
    <property type="evidence" value="ECO:0007669"/>
    <property type="project" value="UniProtKB-KW"/>
</dbReference>
<dbReference type="PROSITE" id="PS00107">
    <property type="entry name" value="PROTEIN_KINASE_ATP"/>
    <property type="match status" value="1"/>
</dbReference>
<dbReference type="SMART" id="SM00133">
    <property type="entry name" value="S_TK_X"/>
    <property type="match status" value="1"/>
</dbReference>
<reference evidence="15 16" key="1">
    <citation type="submission" date="2016-11" db="EMBL/GenBank/DDBJ databases">
        <title>The macronuclear genome of Stentor coeruleus: a giant cell with tiny introns.</title>
        <authorList>
            <person name="Slabodnick M."/>
            <person name="Ruby J.G."/>
            <person name="Reiff S.B."/>
            <person name="Swart E.C."/>
            <person name="Gosai S."/>
            <person name="Prabakaran S."/>
            <person name="Witkowska E."/>
            <person name="Larue G.E."/>
            <person name="Fisher S."/>
            <person name="Freeman R.M."/>
            <person name="Gunawardena J."/>
            <person name="Chu W."/>
            <person name="Stover N.A."/>
            <person name="Gregory B.D."/>
            <person name="Nowacki M."/>
            <person name="Derisi J."/>
            <person name="Roy S.W."/>
            <person name="Marshall W.F."/>
            <person name="Sood P."/>
        </authorList>
    </citation>
    <scope>NUCLEOTIDE SEQUENCE [LARGE SCALE GENOMIC DNA]</scope>
    <source>
        <strain evidence="15">WM001</strain>
    </source>
</reference>
<dbReference type="SMART" id="SM00220">
    <property type="entry name" value="S_TKc"/>
    <property type="match status" value="1"/>
</dbReference>
<evidence type="ECO:0000256" key="6">
    <source>
        <dbReference type="ARBA" id="ARBA00022741"/>
    </source>
</evidence>
<dbReference type="InterPro" id="IPR011009">
    <property type="entry name" value="Kinase-like_dom_sf"/>
</dbReference>
<dbReference type="EC" id="2.7.11.1" evidence="2"/>
<dbReference type="InterPro" id="IPR008271">
    <property type="entry name" value="Ser/Thr_kinase_AS"/>
</dbReference>
<keyword evidence="8 11" id="KW-0067">ATP-binding</keyword>
<organism evidence="15 16">
    <name type="scientific">Stentor coeruleus</name>
    <dbReference type="NCBI Taxonomy" id="5963"/>
    <lineage>
        <taxon>Eukaryota</taxon>
        <taxon>Sar</taxon>
        <taxon>Alveolata</taxon>
        <taxon>Ciliophora</taxon>
        <taxon>Postciliodesmatophora</taxon>
        <taxon>Heterotrichea</taxon>
        <taxon>Heterotrichida</taxon>
        <taxon>Stentoridae</taxon>
        <taxon>Stentor</taxon>
    </lineage>
</organism>
<evidence type="ECO:0000256" key="2">
    <source>
        <dbReference type="ARBA" id="ARBA00012513"/>
    </source>
</evidence>
<gene>
    <name evidence="15" type="ORF">SteCoe_22027</name>
</gene>
<keyword evidence="7" id="KW-0418">Kinase</keyword>
<dbReference type="InterPro" id="IPR017441">
    <property type="entry name" value="Protein_kinase_ATP_BS"/>
</dbReference>
<dbReference type="FunFam" id="1.10.510.10:FF:000570">
    <property type="entry name" value="Non-specific serine/threonine protein kinase"/>
    <property type="match status" value="1"/>
</dbReference>
<comment type="catalytic activity">
    <reaction evidence="10">
        <text>L-seryl-[protein] + ATP = O-phospho-L-seryl-[protein] + ADP + H(+)</text>
        <dbReference type="Rhea" id="RHEA:17989"/>
        <dbReference type="Rhea" id="RHEA-COMP:9863"/>
        <dbReference type="Rhea" id="RHEA-COMP:11604"/>
        <dbReference type="ChEBI" id="CHEBI:15378"/>
        <dbReference type="ChEBI" id="CHEBI:29999"/>
        <dbReference type="ChEBI" id="CHEBI:30616"/>
        <dbReference type="ChEBI" id="CHEBI:83421"/>
        <dbReference type="ChEBI" id="CHEBI:456216"/>
        <dbReference type="EC" id="2.7.11.1"/>
    </reaction>
</comment>
<dbReference type="InterPro" id="IPR000719">
    <property type="entry name" value="Prot_kinase_dom"/>
</dbReference>
<evidence type="ECO:0000256" key="1">
    <source>
        <dbReference type="ARBA" id="ARBA00009903"/>
    </source>
</evidence>
<sequence>MASPRIKVKPIEKISSTTLTKANAAKQYIEKKYNKLKETEEERKIEWEELQKKMSELQLTSTEQSLIKHEIMHKEAQNLREQRQKVTVFDFEPISIIGKGAFGEVRVVRHKKSREILALKKMNKTEMIFKNQMQHIKAERDILATAENPWIVGLKYSFQDDSYLYLVMEYLPGGDLMNLLIKKSILSEEEARFYIAEMILAVDSVHKLNYIHRDLKPDNILIDRNGHIKLSDFGLSKNAEIYPNDYQKNVERRAEIRKNRKLAYSTVGTPDYIAPEVFSKQGYDETVDWWSIGVILYEMLVGYPPFYADKPVETCHKVVAWQRHFVIPKEARLTPQAQDLIRRLIAPAQDRAKSIDDLKTHPFFRNIEWDNLRNSRAFNIPVVRNEIDTSNFDKIEETEPFYPADKGKKQKKKDQNFVGFTFKKQLERSKSGLSTALAELDSIRKNVLKNSNSKYL</sequence>
<keyword evidence="16" id="KW-1185">Reference proteome</keyword>
<feature type="domain" description="Protein kinase" evidence="13">
    <location>
        <begin position="91"/>
        <end position="364"/>
    </location>
</feature>
<dbReference type="InterPro" id="IPR050839">
    <property type="entry name" value="Rho-assoc_Ser/Thr_Kinase"/>
</dbReference>
<dbReference type="Pfam" id="PF00433">
    <property type="entry name" value="Pkinase_C"/>
    <property type="match status" value="1"/>
</dbReference>
<evidence type="ECO:0000313" key="16">
    <source>
        <dbReference type="Proteomes" id="UP000187209"/>
    </source>
</evidence>
<evidence type="ECO:0000256" key="11">
    <source>
        <dbReference type="PROSITE-ProRule" id="PRU10141"/>
    </source>
</evidence>
<dbReference type="Proteomes" id="UP000187209">
    <property type="component" value="Unassembled WGS sequence"/>
</dbReference>
<protein>
    <recommendedName>
        <fullName evidence="2">non-specific serine/threonine protein kinase</fullName>
        <ecNumber evidence="2">2.7.11.1</ecNumber>
    </recommendedName>
</protein>
<dbReference type="Pfam" id="PF00069">
    <property type="entry name" value="Pkinase"/>
    <property type="match status" value="1"/>
</dbReference>
<dbReference type="EMBL" id="MPUH01000533">
    <property type="protein sequence ID" value="OMJ78224.1"/>
    <property type="molecule type" value="Genomic_DNA"/>
</dbReference>
<comment type="caution">
    <text evidence="15">The sequence shown here is derived from an EMBL/GenBank/DDBJ whole genome shotgun (WGS) entry which is preliminary data.</text>
</comment>
<comment type="similarity">
    <text evidence="1">Belongs to the protein kinase superfamily. AGC Ser/Thr protein kinase family.</text>
</comment>